<dbReference type="EMBL" id="CP036347">
    <property type="protein sequence ID" value="QDU04447.1"/>
    <property type="molecule type" value="Genomic_DNA"/>
</dbReference>
<evidence type="ECO:0000256" key="1">
    <source>
        <dbReference type="ARBA" id="ARBA00022741"/>
    </source>
</evidence>
<proteinExistence type="inferred from homology"/>
<evidence type="ECO:0000313" key="10">
    <source>
        <dbReference type="Proteomes" id="UP000320722"/>
    </source>
</evidence>
<dbReference type="InterPro" id="IPR011629">
    <property type="entry name" value="CobW-like_C"/>
</dbReference>
<organism evidence="9 10">
    <name type="scientific">Gimesia chilikensis</name>
    <dbReference type="NCBI Taxonomy" id="2605989"/>
    <lineage>
        <taxon>Bacteria</taxon>
        <taxon>Pseudomonadati</taxon>
        <taxon>Planctomycetota</taxon>
        <taxon>Planctomycetia</taxon>
        <taxon>Planctomycetales</taxon>
        <taxon>Planctomycetaceae</taxon>
        <taxon>Gimesia</taxon>
    </lineage>
</organism>
<evidence type="ECO:0000256" key="5">
    <source>
        <dbReference type="ARBA" id="ARBA00045658"/>
    </source>
</evidence>
<keyword evidence="1" id="KW-0547">Nucleotide-binding</keyword>
<dbReference type="InterPro" id="IPR047920">
    <property type="entry name" value="ZigA-like"/>
</dbReference>
<feature type="domain" description="CobW C-terminal" evidence="8">
    <location>
        <begin position="264"/>
        <end position="382"/>
    </location>
</feature>
<reference evidence="9 10" key="1">
    <citation type="submission" date="2019-02" db="EMBL/GenBank/DDBJ databases">
        <title>Deep-cultivation of Planctomycetes and their phenomic and genomic characterization uncovers novel biology.</title>
        <authorList>
            <person name="Wiegand S."/>
            <person name="Jogler M."/>
            <person name="Boedeker C."/>
            <person name="Pinto D."/>
            <person name="Vollmers J."/>
            <person name="Rivas-Marin E."/>
            <person name="Kohn T."/>
            <person name="Peeters S.H."/>
            <person name="Heuer A."/>
            <person name="Rast P."/>
            <person name="Oberbeckmann S."/>
            <person name="Bunk B."/>
            <person name="Jeske O."/>
            <person name="Meyerdierks A."/>
            <person name="Storesund J.E."/>
            <person name="Kallscheuer N."/>
            <person name="Luecker S."/>
            <person name="Lage O.M."/>
            <person name="Pohl T."/>
            <person name="Merkel B.J."/>
            <person name="Hornburger P."/>
            <person name="Mueller R.-W."/>
            <person name="Bruemmer F."/>
            <person name="Labrenz M."/>
            <person name="Spormann A.M."/>
            <person name="Op den Camp H."/>
            <person name="Overmann J."/>
            <person name="Amann R."/>
            <person name="Jetten M.S.M."/>
            <person name="Mascher T."/>
            <person name="Medema M.H."/>
            <person name="Devos D.P."/>
            <person name="Kaster A.-K."/>
            <person name="Ovreas L."/>
            <person name="Rohde M."/>
            <person name="Galperin M.Y."/>
            <person name="Jogler C."/>
        </authorList>
    </citation>
    <scope>NUCLEOTIDE SEQUENCE [LARGE SCALE GENOMIC DNA]</scope>
    <source>
        <strain evidence="9 10">V6</strain>
    </source>
</reference>
<dbReference type="SUPFAM" id="SSF52540">
    <property type="entry name" value="P-loop containing nucleoside triphosphate hydrolases"/>
    <property type="match status" value="1"/>
</dbReference>
<dbReference type="Gene3D" id="3.30.1220.10">
    <property type="entry name" value="CobW-like, C-terminal domain"/>
    <property type="match status" value="1"/>
</dbReference>
<dbReference type="InterPro" id="IPR036627">
    <property type="entry name" value="CobW-likC_sf"/>
</dbReference>
<dbReference type="GO" id="GO:0000166">
    <property type="term" value="F:nucleotide binding"/>
    <property type="evidence" value="ECO:0007669"/>
    <property type="project" value="UniProtKB-KW"/>
</dbReference>
<dbReference type="RefSeq" id="WP_145042224.1">
    <property type="nucleotide sequence ID" value="NZ_CP036347.1"/>
</dbReference>
<dbReference type="CDD" id="cd03112">
    <property type="entry name" value="CobW-like"/>
    <property type="match status" value="1"/>
</dbReference>
<comment type="catalytic activity">
    <reaction evidence="6">
        <text>GTP + H2O = GDP + phosphate + H(+)</text>
        <dbReference type="Rhea" id="RHEA:19669"/>
        <dbReference type="ChEBI" id="CHEBI:15377"/>
        <dbReference type="ChEBI" id="CHEBI:15378"/>
        <dbReference type="ChEBI" id="CHEBI:37565"/>
        <dbReference type="ChEBI" id="CHEBI:43474"/>
        <dbReference type="ChEBI" id="CHEBI:58189"/>
    </reaction>
    <physiologicalReaction direction="left-to-right" evidence="6">
        <dbReference type="Rhea" id="RHEA:19670"/>
    </physiologicalReaction>
</comment>
<evidence type="ECO:0000256" key="6">
    <source>
        <dbReference type="ARBA" id="ARBA00049117"/>
    </source>
</evidence>
<dbReference type="Pfam" id="PF02492">
    <property type="entry name" value="cobW"/>
    <property type="match status" value="1"/>
</dbReference>
<dbReference type="InterPro" id="IPR027417">
    <property type="entry name" value="P-loop_NTPase"/>
</dbReference>
<keyword evidence="3" id="KW-0143">Chaperone</keyword>
<evidence type="ECO:0000256" key="7">
    <source>
        <dbReference type="SAM" id="MobiDB-lite"/>
    </source>
</evidence>
<evidence type="ECO:0000259" key="8">
    <source>
        <dbReference type="SMART" id="SM00833"/>
    </source>
</evidence>
<dbReference type="InterPro" id="IPR051927">
    <property type="entry name" value="Zn_Chap_cDPG_Synth"/>
</dbReference>
<dbReference type="NCBIfam" id="NF038288">
    <property type="entry name" value="chaper_GTP_ZigA"/>
    <property type="match status" value="1"/>
</dbReference>
<feature type="compositionally biased region" description="Acidic residues" evidence="7">
    <location>
        <begin position="407"/>
        <end position="416"/>
    </location>
</feature>
<dbReference type="InterPro" id="IPR003495">
    <property type="entry name" value="CobW/HypB/UreG_nucleotide-bd"/>
</dbReference>
<dbReference type="PANTHER" id="PTHR43603:SF1">
    <property type="entry name" value="ZINC-REGULATED GTPASE METALLOPROTEIN ACTIVATOR 1"/>
    <property type="match status" value="1"/>
</dbReference>
<dbReference type="Pfam" id="PF07683">
    <property type="entry name" value="CobW_C"/>
    <property type="match status" value="1"/>
</dbReference>
<protein>
    <submittedName>
        <fullName evidence="9">Metal chaperone YciC</fullName>
    </submittedName>
</protein>
<keyword evidence="2" id="KW-0378">Hydrolase</keyword>
<dbReference type="Proteomes" id="UP000320722">
    <property type="component" value="Chromosome"/>
</dbReference>
<evidence type="ECO:0000256" key="2">
    <source>
        <dbReference type="ARBA" id="ARBA00022801"/>
    </source>
</evidence>
<comment type="function">
    <text evidence="5">Zinc chaperone that directly transfers zinc cofactor to target proteins, thereby activating them. Zinc is transferred from the CXCC motif in the GTPase domain to the zinc binding site in target proteins in a process requiring GTP hydrolysis.</text>
</comment>
<sequence>MIQSSENVPRKLPVTVLSGFLGAGKTTLLNHVLSNRAGLKVAVIVNDMSEINIDAALVKEGNQALSRTEEKLVEMSNGCICCTLREDLMVEVSRLAQEQRFDYLLIESTGISEPMPVAETFTFADEEGRSLSDFAQLDTLVTVIDAANFQRDYQSHEDLVDRELGLSEDDRRNIVDLLIDQVEFANIILINKADLISRQELEQLHAVIQHLNPKAQILESSFGKVDLKQVLGTGLFDMDSASAHTGWLETPRGEIHSEVDEYGVQSFTYQARRPFHPERLWHALDQDDSWLEHVLRSKGFAWLASQNDIASLWSQAGISMRFDPAGYWWSAVKPEDWDVDAEHASEILSKYEGEYGDRRQELVFIGTDMDETQIRKVLDACLLQDLEWLQGPAVWATYPDPFRVDDESVPESDLDTNQESGLLNQQDQVQVEN</sequence>
<feature type="compositionally biased region" description="Polar residues" evidence="7">
    <location>
        <begin position="417"/>
        <end position="433"/>
    </location>
</feature>
<evidence type="ECO:0000256" key="3">
    <source>
        <dbReference type="ARBA" id="ARBA00023186"/>
    </source>
</evidence>
<dbReference type="Gene3D" id="3.40.50.300">
    <property type="entry name" value="P-loop containing nucleotide triphosphate hydrolases"/>
    <property type="match status" value="1"/>
</dbReference>
<feature type="region of interest" description="Disordered" evidence="7">
    <location>
        <begin position="405"/>
        <end position="433"/>
    </location>
</feature>
<dbReference type="SMART" id="SM00833">
    <property type="entry name" value="CobW_C"/>
    <property type="match status" value="1"/>
</dbReference>
<evidence type="ECO:0000313" key="9">
    <source>
        <dbReference type="EMBL" id="QDU04447.1"/>
    </source>
</evidence>
<evidence type="ECO:0000256" key="4">
    <source>
        <dbReference type="ARBA" id="ARBA00034320"/>
    </source>
</evidence>
<name>A0A517WGS3_9PLAN</name>
<gene>
    <name evidence="9" type="primary">yciC_4</name>
    <name evidence="9" type="ORF">V6x_41750</name>
</gene>
<dbReference type="PANTHER" id="PTHR43603">
    <property type="entry name" value="COBW DOMAIN-CONTAINING PROTEIN DDB_G0274527"/>
    <property type="match status" value="1"/>
</dbReference>
<comment type="similarity">
    <text evidence="4">Belongs to the SIMIBI class G3E GTPase family. ZNG1 subfamily.</text>
</comment>
<accession>A0A517WGS3</accession>
<dbReference type="GO" id="GO:0016787">
    <property type="term" value="F:hydrolase activity"/>
    <property type="evidence" value="ECO:0007669"/>
    <property type="project" value="UniProtKB-KW"/>
</dbReference>
<dbReference type="AlphaFoldDB" id="A0A517WGS3"/>